<name>A0A0F9P9V5_9ZZZZ</name>
<organism evidence="1">
    <name type="scientific">marine sediment metagenome</name>
    <dbReference type="NCBI Taxonomy" id="412755"/>
    <lineage>
        <taxon>unclassified sequences</taxon>
        <taxon>metagenomes</taxon>
        <taxon>ecological metagenomes</taxon>
    </lineage>
</organism>
<comment type="caution">
    <text evidence="1">The sequence shown here is derived from an EMBL/GenBank/DDBJ whole genome shotgun (WGS) entry which is preliminary data.</text>
</comment>
<proteinExistence type="predicted"/>
<evidence type="ECO:0000313" key="1">
    <source>
        <dbReference type="EMBL" id="KKN28635.1"/>
    </source>
</evidence>
<protein>
    <recommendedName>
        <fullName evidence="2">Orphan protein</fullName>
    </recommendedName>
</protein>
<reference evidence="1" key="1">
    <citation type="journal article" date="2015" name="Nature">
        <title>Complex archaea that bridge the gap between prokaryotes and eukaryotes.</title>
        <authorList>
            <person name="Spang A."/>
            <person name="Saw J.H."/>
            <person name="Jorgensen S.L."/>
            <person name="Zaremba-Niedzwiedzka K."/>
            <person name="Martijn J."/>
            <person name="Lind A.E."/>
            <person name="van Eijk R."/>
            <person name="Schleper C."/>
            <person name="Guy L."/>
            <person name="Ettema T.J."/>
        </authorList>
    </citation>
    <scope>NUCLEOTIDE SEQUENCE</scope>
</reference>
<evidence type="ECO:0008006" key="2">
    <source>
        <dbReference type="Google" id="ProtNLM"/>
    </source>
</evidence>
<dbReference type="AlphaFoldDB" id="A0A0F9P9V5"/>
<dbReference type="EMBL" id="LAZR01002546">
    <property type="protein sequence ID" value="KKN28635.1"/>
    <property type="molecule type" value="Genomic_DNA"/>
</dbReference>
<sequence length="185" mass="21324">MTYVVFFALLLLITLLYSYLKIESNRKKAIEARKKLFNERVLHVNTRLKAKLNDLLDAKIIRPKYVPRIQAIVNNFFVVQSHTDENLQQLEDTADLLINTLSNELIKTNQTNIIQPLIDNIQYFVSELPQQGILYNKNFYINTLPPLIALLKTEENIQPTDIVDDQIDASSQTTDTQFTQDVSVA</sequence>
<accession>A0A0F9P9V5</accession>
<gene>
    <name evidence="1" type="ORF">LCGC14_0852350</name>
</gene>